<evidence type="ECO:0000313" key="6">
    <source>
        <dbReference type="Proteomes" id="UP000697330"/>
    </source>
</evidence>
<dbReference type="RefSeq" id="WP_274959287.1">
    <property type="nucleotide sequence ID" value="NZ_DYWQ01000103.1"/>
</dbReference>
<dbReference type="Proteomes" id="UP000697330">
    <property type="component" value="Unassembled WGS sequence"/>
</dbReference>
<dbReference type="GO" id="GO:0016787">
    <property type="term" value="F:hydrolase activity"/>
    <property type="evidence" value="ECO:0007669"/>
    <property type="project" value="UniProtKB-KW"/>
</dbReference>
<keyword evidence="4" id="KW-1133">Transmembrane helix</keyword>
<protein>
    <submittedName>
        <fullName evidence="5">Class B sortase</fullName>
    </submittedName>
</protein>
<dbReference type="AlphaFoldDB" id="A0A921KLN6"/>
<dbReference type="InterPro" id="IPR023365">
    <property type="entry name" value="Sortase_dom-sf"/>
</dbReference>
<dbReference type="InterPro" id="IPR005754">
    <property type="entry name" value="Sortase"/>
</dbReference>
<reference evidence="5" key="2">
    <citation type="submission" date="2021-09" db="EMBL/GenBank/DDBJ databases">
        <authorList>
            <person name="Gilroy R."/>
        </authorList>
    </citation>
    <scope>NUCLEOTIDE SEQUENCE</scope>
    <source>
        <strain evidence="5">CHK124-7917</strain>
    </source>
</reference>
<accession>A0A921KLN6</accession>
<organism evidence="5 6">
    <name type="scientific">Thermophilibacter provencensis</name>
    <dbReference type="NCBI Taxonomy" id="1852386"/>
    <lineage>
        <taxon>Bacteria</taxon>
        <taxon>Bacillati</taxon>
        <taxon>Actinomycetota</taxon>
        <taxon>Coriobacteriia</taxon>
        <taxon>Coriobacteriales</taxon>
        <taxon>Atopobiaceae</taxon>
        <taxon>Thermophilibacter</taxon>
    </lineage>
</organism>
<evidence type="ECO:0000313" key="5">
    <source>
        <dbReference type="EMBL" id="HJF45533.1"/>
    </source>
</evidence>
<dbReference type="Gene3D" id="2.40.260.10">
    <property type="entry name" value="Sortase"/>
    <property type="match status" value="1"/>
</dbReference>
<keyword evidence="4" id="KW-0472">Membrane</keyword>
<feature type="region of interest" description="Disordered" evidence="3">
    <location>
        <begin position="53"/>
        <end position="79"/>
    </location>
</feature>
<proteinExistence type="predicted"/>
<feature type="transmembrane region" description="Helical" evidence="4">
    <location>
        <begin position="20"/>
        <end position="43"/>
    </location>
</feature>
<keyword evidence="4" id="KW-0812">Transmembrane</keyword>
<name>A0A921KLN6_9ACTN</name>
<dbReference type="Pfam" id="PF04203">
    <property type="entry name" value="Sortase"/>
    <property type="match status" value="1"/>
</dbReference>
<evidence type="ECO:0000256" key="3">
    <source>
        <dbReference type="SAM" id="MobiDB-lite"/>
    </source>
</evidence>
<dbReference type="SUPFAM" id="SSF63817">
    <property type="entry name" value="Sortase"/>
    <property type="match status" value="1"/>
</dbReference>
<reference evidence="5" key="1">
    <citation type="journal article" date="2021" name="PeerJ">
        <title>Extensive microbial diversity within the chicken gut microbiome revealed by metagenomics and culture.</title>
        <authorList>
            <person name="Gilroy R."/>
            <person name="Ravi A."/>
            <person name="Getino M."/>
            <person name="Pursley I."/>
            <person name="Horton D.L."/>
            <person name="Alikhan N.F."/>
            <person name="Baker D."/>
            <person name="Gharbi K."/>
            <person name="Hall N."/>
            <person name="Watson M."/>
            <person name="Adriaenssens E.M."/>
            <person name="Foster-Nyarko E."/>
            <person name="Jarju S."/>
            <person name="Secka A."/>
            <person name="Antonio M."/>
            <person name="Oren A."/>
            <person name="Chaudhuri R.R."/>
            <person name="La Ragione R."/>
            <person name="Hildebrand F."/>
            <person name="Pallen M.J."/>
        </authorList>
    </citation>
    <scope>NUCLEOTIDE SEQUENCE</scope>
    <source>
        <strain evidence="5">CHK124-7917</strain>
    </source>
</reference>
<keyword evidence="1" id="KW-0378">Hydrolase</keyword>
<feature type="active site" description="Acyl-thioester intermediate" evidence="2">
    <location>
        <position position="251"/>
    </location>
</feature>
<feature type="active site" description="Proton donor/acceptor" evidence="2">
    <location>
        <position position="154"/>
    </location>
</feature>
<dbReference type="EMBL" id="DYWQ01000103">
    <property type="protein sequence ID" value="HJF45533.1"/>
    <property type="molecule type" value="Genomic_DNA"/>
</dbReference>
<evidence type="ECO:0000256" key="1">
    <source>
        <dbReference type="ARBA" id="ARBA00022801"/>
    </source>
</evidence>
<dbReference type="CDD" id="cd05826">
    <property type="entry name" value="Sortase_B"/>
    <property type="match status" value="1"/>
</dbReference>
<evidence type="ECO:0000256" key="2">
    <source>
        <dbReference type="PIRSR" id="PIRSR605754-1"/>
    </source>
</evidence>
<evidence type="ECO:0000256" key="4">
    <source>
        <dbReference type="SAM" id="Phobius"/>
    </source>
</evidence>
<comment type="caution">
    <text evidence="5">The sequence shown here is derived from an EMBL/GenBank/DDBJ whole genome shotgun (WGS) entry which is preliminary data.</text>
</comment>
<gene>
    <name evidence="5" type="ORF">K8U72_07110</name>
</gene>
<dbReference type="InterPro" id="IPR009835">
    <property type="entry name" value="SrtB"/>
</dbReference>
<sequence length="275" mass="30572">MGKREERGAQGASSSRRKGVVPLVAALVVLLAIAGCGVAYLVMQNMAAERVRAEQQEGPDLEAPAEQAPTEPVEDARPANPVDFPTLKAEHPDVYAWITIPDTQVNYPVVQSATDDNFYLRRDLDGNYSVYGSIYSQSMNATDFSDPVTVLYGHNSSDGLMFADLHKFEDPEYFAAHEDMYIYTPGHILTYRIISAYRYDDRHILNSFDFSDPEVRQQYFESVLNPVSMVVNVREGATLSADDRIVQLSTCPREGSVSGNRYLVTGVLVSDVETR</sequence>